<feature type="transmembrane region" description="Helical" evidence="6">
    <location>
        <begin position="579"/>
        <end position="601"/>
    </location>
</feature>
<feature type="domain" description="ABC-2 type transporter transmembrane" evidence="7">
    <location>
        <begin position="475"/>
        <end position="697"/>
    </location>
</feature>
<feature type="transmembrane region" description="Helical" evidence="6">
    <location>
        <begin position="607"/>
        <end position="627"/>
    </location>
</feature>
<organism evidence="8 9">
    <name type="scientific">Anaerotignum lactatifermentans</name>
    <dbReference type="NCBI Taxonomy" id="160404"/>
    <lineage>
        <taxon>Bacteria</taxon>
        <taxon>Bacillati</taxon>
        <taxon>Bacillota</taxon>
        <taxon>Clostridia</taxon>
        <taxon>Lachnospirales</taxon>
        <taxon>Anaerotignaceae</taxon>
        <taxon>Anaerotignum</taxon>
    </lineage>
</organism>
<evidence type="ECO:0000256" key="5">
    <source>
        <dbReference type="SAM" id="Coils"/>
    </source>
</evidence>
<proteinExistence type="predicted"/>
<feature type="transmembrane region" description="Helical" evidence="6">
    <location>
        <begin position="539"/>
        <end position="558"/>
    </location>
</feature>
<name>A0ABS2G804_9FIRM</name>
<keyword evidence="3 6" id="KW-1133">Transmembrane helix</keyword>
<evidence type="ECO:0000313" key="9">
    <source>
        <dbReference type="Proteomes" id="UP000729290"/>
    </source>
</evidence>
<feature type="transmembrane region" description="Helical" evidence="6">
    <location>
        <begin position="20"/>
        <end position="38"/>
    </location>
</feature>
<feature type="transmembrane region" description="Helical" evidence="6">
    <location>
        <begin position="639"/>
        <end position="658"/>
    </location>
</feature>
<dbReference type="InterPro" id="IPR017500">
    <property type="entry name" value="Phage_infect_YhgE_N"/>
</dbReference>
<gene>
    <name evidence="8" type="ORF">H9X83_05495</name>
</gene>
<feature type="transmembrane region" description="Helical" evidence="6">
    <location>
        <begin position="703"/>
        <end position="721"/>
    </location>
</feature>
<comment type="subcellular location">
    <subcellularLocation>
        <location evidence="1">Membrane</location>
        <topology evidence="1">Multi-pass membrane protein</topology>
    </subcellularLocation>
</comment>
<reference evidence="8 9" key="1">
    <citation type="journal article" date="2021" name="Sci. Rep.">
        <title>The distribution of antibiotic resistance genes in chicken gut microbiota commensals.</title>
        <authorList>
            <person name="Juricova H."/>
            <person name="Matiasovicova J."/>
            <person name="Kubasova T."/>
            <person name="Cejkova D."/>
            <person name="Rychlik I."/>
        </authorList>
    </citation>
    <scope>NUCLEOTIDE SEQUENCE [LARGE SCALE GENOMIC DNA]</scope>
    <source>
        <strain evidence="8 9">An431b</strain>
    </source>
</reference>
<comment type="caution">
    <text evidence="8">The sequence shown here is derived from an EMBL/GenBank/DDBJ whole genome shotgun (WGS) entry which is preliminary data.</text>
</comment>
<keyword evidence="2 6" id="KW-0812">Transmembrane</keyword>
<dbReference type="InterPro" id="IPR013525">
    <property type="entry name" value="ABC2_TM"/>
</dbReference>
<evidence type="ECO:0000256" key="4">
    <source>
        <dbReference type="ARBA" id="ARBA00023136"/>
    </source>
</evidence>
<feature type="coiled-coil region" evidence="5">
    <location>
        <begin position="385"/>
        <end position="415"/>
    </location>
</feature>
<dbReference type="NCBIfam" id="TIGR03061">
    <property type="entry name" value="pip_yhgE_Nterm"/>
    <property type="match status" value="1"/>
</dbReference>
<dbReference type="Pfam" id="PF12698">
    <property type="entry name" value="ABC2_membrane_3"/>
    <property type="match status" value="2"/>
</dbReference>
<keyword evidence="9" id="KW-1185">Reference proteome</keyword>
<dbReference type="PANTHER" id="PTHR43077:SF10">
    <property type="entry name" value="TRANSPORT PERMEASE PROTEIN"/>
    <property type="match status" value="1"/>
</dbReference>
<dbReference type="PANTHER" id="PTHR43077">
    <property type="entry name" value="TRANSPORT PERMEASE YVFS-RELATED"/>
    <property type="match status" value="1"/>
</dbReference>
<protein>
    <submittedName>
        <fullName evidence="8">YhgE/Pip domain-containing protein</fullName>
    </submittedName>
</protein>
<evidence type="ECO:0000313" key="8">
    <source>
        <dbReference type="EMBL" id="MBM6877611.1"/>
    </source>
</evidence>
<dbReference type="InterPro" id="IPR051328">
    <property type="entry name" value="T7SS_ABC-Transporter"/>
</dbReference>
<dbReference type="EMBL" id="JACSNV010000006">
    <property type="protein sequence ID" value="MBM6877611.1"/>
    <property type="molecule type" value="Genomic_DNA"/>
</dbReference>
<dbReference type="Proteomes" id="UP000729290">
    <property type="component" value="Unassembled WGS sequence"/>
</dbReference>
<accession>A0ABS2G804</accession>
<keyword evidence="4 6" id="KW-0472">Membrane</keyword>
<dbReference type="NCBIfam" id="TIGR03062">
    <property type="entry name" value="pip_yhgE_Cterm"/>
    <property type="match status" value="1"/>
</dbReference>
<evidence type="ECO:0000256" key="6">
    <source>
        <dbReference type="SAM" id="Phobius"/>
    </source>
</evidence>
<evidence type="ECO:0000256" key="3">
    <source>
        <dbReference type="ARBA" id="ARBA00022989"/>
    </source>
</evidence>
<dbReference type="RefSeq" id="WP_205132581.1">
    <property type="nucleotide sequence ID" value="NZ_JACSNT010000002.1"/>
</dbReference>
<evidence type="ECO:0000256" key="1">
    <source>
        <dbReference type="ARBA" id="ARBA00004141"/>
    </source>
</evidence>
<feature type="domain" description="ABC-2 type transporter transmembrane" evidence="7">
    <location>
        <begin position="30"/>
        <end position="179"/>
    </location>
</feature>
<evidence type="ECO:0000256" key="2">
    <source>
        <dbReference type="ARBA" id="ARBA00022692"/>
    </source>
</evidence>
<dbReference type="InterPro" id="IPR017501">
    <property type="entry name" value="Phage_infect_YhgE_C"/>
</dbReference>
<sequence>MRTIWYIFRKDLLSVFRNPFAALIAAGIMLLPSLYAWFNIAANWDPYGNTGGLKVAVVNEDMGFRPADLDLPEHAESLLSDTEINIGEMVIDNLKKNNQIGWQFVDEEDAMNGVSDGSYYAAVVIPASFSRDIASILTEDVTHPEIAYYVNEKKNAIATKITDKGVGTIQQQVNESFVGAVSQALSSVMNLAGEGLSELENKVSSNVLEILSRMQEDTKLLSTNLKALEGTLRAAQQIGDTARDLLPDFSEILPEGQIKTENMTSAIDAAHLLTKRTLDQMDDILSSMDDLAAAAENASDFACSIAETDSVKVQSALQKAIDLNQKLLRLQEGISAGLTELDHFLPGDSHPATETLLQKMSAQIDRTQLIIDRLYTAKSNVSKGVQLSESLLNELSQNYDALENAQRDLEQYYRKNVKNDLLTSLDDIYDVLSAASNRMALLESSLPHTEATLDGLDITYAHLLDALSQLNTAVDYMNDHMDRIYHEGEKLAAGGDLDQLLRLIQTDPESISEFMASPVTLTTHKLYPIENYGSAMTPFYTVLCLWVGGLILAAILKCEIREDDVIAKATHWQKYLGRYMIFLLFAVVQGIVVAAGDLLLLKIQCLHPGHFVLAAIYTAFVFSLFIYTLTISFGDVGKAIAVVFLVIQVAGAGGTFPIEVTPLFFRVLNPLMPFTHMINAMRECVGGMYENAYWMDFLKTSPFIPISLLIGIVLRTPLIRLKHFFEEKLEETGLM</sequence>
<evidence type="ECO:0000259" key="7">
    <source>
        <dbReference type="Pfam" id="PF12698"/>
    </source>
</evidence>
<dbReference type="Gene3D" id="3.40.1710.10">
    <property type="entry name" value="abc type-2 transporter like domain"/>
    <property type="match status" value="1"/>
</dbReference>
<keyword evidence="5" id="KW-0175">Coiled coil</keyword>